<dbReference type="RefSeq" id="WP_004179555.1">
    <property type="nucleotide sequence ID" value="NZ_CP021106.3"/>
</dbReference>
<evidence type="ECO:0000313" key="2">
    <source>
        <dbReference type="Proteomes" id="UP000012179"/>
    </source>
</evidence>
<protein>
    <recommendedName>
        <fullName evidence="3">DUF2863 domain-containing protein</fullName>
    </recommendedName>
</protein>
<sequence length="405" mass="45297">MKKPRVQHRTKSPRVVQELSRLAAGLAASGSRIEDAFWENRLAAKIHAQLRTGDDQNLEAALDQLYDTDSVGYGEFIYAIEAAIECGVLIREGIGHDVLMFAAPVLTWSRFSIPSGLISEPVLASLRVQLQAHVLAKDVQFVLADCLFSPDQLPRGYHLTHELANKLWTAAVAGERDLHINPRQLAETGRFLSDTRYLLGAIAVPQGKSMFRWQEADGSGTDKSTHPLGVKFSKQDTLLAWQTHGTEALRPLFQGCAFELVIPDGFFSAWRMADRLARPYSTHATIDFLQSTLNISANRLRAVIAPFYDQWLEEYRVSFTLKDRDEVLYGIVWALVGDEDENSDTVTQIETTLRECGITHTTVLDNHFLLEYCEECGAPLFPNPEGEVVHTEFPDEGEVAPVHLH</sequence>
<dbReference type="eggNOG" id="ENOG502Z8BP">
    <property type="taxonomic scope" value="Bacteria"/>
</dbReference>
<keyword evidence="2" id="KW-1185">Reference proteome</keyword>
<accession>A0A1W6SSG0</accession>
<gene>
    <name evidence="1" type="ORF">EBAPG3_013540</name>
</gene>
<evidence type="ECO:0008006" key="3">
    <source>
        <dbReference type="Google" id="ProtNLM"/>
    </source>
</evidence>
<organism evidence="1 2">
    <name type="scientific">Nitrosospira lacus</name>
    <dbReference type="NCBI Taxonomy" id="1288494"/>
    <lineage>
        <taxon>Bacteria</taxon>
        <taxon>Pseudomonadati</taxon>
        <taxon>Pseudomonadota</taxon>
        <taxon>Betaproteobacteria</taxon>
        <taxon>Nitrosomonadales</taxon>
        <taxon>Nitrosomonadaceae</taxon>
        <taxon>Nitrosospira</taxon>
    </lineage>
</organism>
<dbReference type="InterPro" id="IPR021292">
    <property type="entry name" value="DUF2863"/>
</dbReference>
<reference evidence="1 2" key="1">
    <citation type="journal article" date="2015" name="Int. J. Syst. Evol. Microbiol.">
        <title>Nitrosospira lacus sp. nov., a psychrotolerant, ammonia-oxidizing bacterium from sandy lake sediment.</title>
        <authorList>
            <person name="Urakawa H."/>
            <person name="Garcia J.C."/>
            <person name="Nielsen J.L."/>
            <person name="Le V.Q."/>
            <person name="Kozlowski J.A."/>
            <person name="Stein L.Y."/>
            <person name="Lim C.K."/>
            <person name="Pommerening-Roser A."/>
            <person name="Martens-Habbena W."/>
            <person name="Stahl D.A."/>
            <person name="Klotz M.G."/>
        </authorList>
    </citation>
    <scope>NUCLEOTIDE SEQUENCE [LARGE SCALE GENOMIC DNA]</scope>
    <source>
        <strain evidence="1 2">APG3</strain>
    </source>
</reference>
<evidence type="ECO:0000313" key="1">
    <source>
        <dbReference type="EMBL" id="ARO88705.1"/>
    </source>
</evidence>
<proteinExistence type="predicted"/>
<dbReference type="EMBL" id="CP021106">
    <property type="protein sequence ID" value="ARO88705.1"/>
    <property type="molecule type" value="Genomic_DNA"/>
</dbReference>
<dbReference type="Pfam" id="PF11062">
    <property type="entry name" value="DUF2863"/>
    <property type="match status" value="1"/>
</dbReference>
<dbReference type="AlphaFoldDB" id="A0A1W6SSG0"/>
<dbReference type="OrthoDB" id="5291868at2"/>
<name>A0A1W6SSG0_9PROT</name>
<dbReference type="KEGG" id="nlc:EBAPG3_013540"/>
<dbReference type="Proteomes" id="UP000012179">
    <property type="component" value="Chromosome"/>
</dbReference>